<feature type="compositionally biased region" description="Gly residues" evidence="6">
    <location>
        <begin position="410"/>
        <end position="422"/>
    </location>
</feature>
<dbReference type="GO" id="GO:0005886">
    <property type="term" value="C:plasma membrane"/>
    <property type="evidence" value="ECO:0007669"/>
    <property type="project" value="UniProtKB-SubCell"/>
</dbReference>
<sequence>MRSVGGLVAAQALCYTATRLAMIAIPWFVLEATGSPASMGAVAFFEIGSYTLARLLGGPLLDRMGQRAVSVRADLVAAAAVACVPLLHTAGLLSFPVLLALVTVIGLATGPAEAAKVSMAPAVAERTGTRLERVTGLTGTVDRLSTTVGPVAAGGLVSLLGALPALYTNAALLAAAAVVLAATQPGERPRPGGDPEADAGYPTRLRTGWRAVWGDATLRVLVVVLAVTNMIDMSVASVLLPVWVDDNGMGPAVVGLLGGVMGAASVVGSLAATAVGHLLPRRAVFFAGLVLAGPPRLVVLALDVPLWAVLAVWGLCGLAGGVLNPILGAVLFERLPRRAVGRGTATIGALTRMAAPLGAPVAGAAAGLLGAAPVLLACAALYLAAVLPPLVGRAAEGIDRHGTEARRSAGGAGGADAGTGTG</sequence>
<dbReference type="eggNOG" id="COG0477">
    <property type="taxonomic scope" value="Bacteria"/>
</dbReference>
<protein>
    <submittedName>
        <fullName evidence="9">Major facilitator superfamily MFS_1</fullName>
    </submittedName>
</protein>
<proteinExistence type="predicted"/>
<dbReference type="EMBL" id="CP002041">
    <property type="protein sequence ID" value="ADH70399.1"/>
    <property type="molecule type" value="Genomic_DNA"/>
</dbReference>
<evidence type="ECO:0000313" key="10">
    <source>
        <dbReference type="Proteomes" id="UP000002219"/>
    </source>
</evidence>
<dbReference type="RefSeq" id="WP_013156006.1">
    <property type="nucleotide sequence ID" value="NC_014211.1"/>
</dbReference>
<evidence type="ECO:0000256" key="1">
    <source>
        <dbReference type="ARBA" id="ARBA00004651"/>
    </source>
</evidence>
<evidence type="ECO:0000256" key="4">
    <source>
        <dbReference type="ARBA" id="ARBA00022989"/>
    </source>
</evidence>
<evidence type="ECO:0000256" key="5">
    <source>
        <dbReference type="ARBA" id="ARBA00023136"/>
    </source>
</evidence>
<keyword evidence="2" id="KW-1003">Cell membrane</keyword>
<keyword evidence="5 7" id="KW-0472">Membrane</keyword>
<dbReference type="Pfam" id="PF07690">
    <property type="entry name" value="MFS_1"/>
    <property type="match status" value="1"/>
</dbReference>
<evidence type="ECO:0000256" key="6">
    <source>
        <dbReference type="SAM" id="MobiDB-lite"/>
    </source>
</evidence>
<feature type="region of interest" description="Disordered" evidence="6">
    <location>
        <begin position="403"/>
        <end position="422"/>
    </location>
</feature>
<evidence type="ECO:0000256" key="7">
    <source>
        <dbReference type="SAM" id="Phobius"/>
    </source>
</evidence>
<gene>
    <name evidence="9" type="ordered locus">Ndas_5018</name>
</gene>
<evidence type="ECO:0000256" key="3">
    <source>
        <dbReference type="ARBA" id="ARBA00022692"/>
    </source>
</evidence>
<feature type="transmembrane region" description="Helical" evidence="7">
    <location>
        <begin position="308"/>
        <end position="332"/>
    </location>
</feature>
<dbReference type="Gene3D" id="1.20.1250.20">
    <property type="entry name" value="MFS general substrate transporter like domains"/>
    <property type="match status" value="1"/>
</dbReference>
<feature type="transmembrane region" description="Helical" evidence="7">
    <location>
        <begin position="361"/>
        <end position="385"/>
    </location>
</feature>
<feature type="transmembrane region" description="Helical" evidence="7">
    <location>
        <begin position="93"/>
        <end position="110"/>
    </location>
</feature>
<evidence type="ECO:0000313" key="9">
    <source>
        <dbReference type="EMBL" id="ADH70399.1"/>
    </source>
</evidence>
<dbReference type="STRING" id="446468.Ndas_5018"/>
<dbReference type="GeneID" id="91487933"/>
<accession>D7B891</accession>
<name>D7B891_NOCDD</name>
<dbReference type="OrthoDB" id="9793136at2"/>
<geneLocation type="plasmid" evidence="10">
    <name>pNDAS01</name>
</geneLocation>
<feature type="transmembrane region" description="Helical" evidence="7">
    <location>
        <begin position="220"/>
        <end position="243"/>
    </location>
</feature>
<keyword evidence="10" id="KW-1185">Reference proteome</keyword>
<dbReference type="InterPro" id="IPR011701">
    <property type="entry name" value="MFS"/>
</dbReference>
<dbReference type="InterPro" id="IPR036259">
    <property type="entry name" value="MFS_trans_sf"/>
</dbReference>
<dbReference type="InterPro" id="IPR020846">
    <property type="entry name" value="MFS_dom"/>
</dbReference>
<dbReference type="HOGENOM" id="CLU_034180_2_1_11"/>
<dbReference type="PANTHER" id="PTHR23513:SF11">
    <property type="entry name" value="STAPHYLOFERRIN A TRANSPORTER"/>
    <property type="match status" value="1"/>
</dbReference>
<feature type="transmembrane region" description="Helical" evidence="7">
    <location>
        <begin position="37"/>
        <end position="57"/>
    </location>
</feature>
<keyword evidence="4 7" id="KW-1133">Transmembrane helix</keyword>
<comment type="subcellular location">
    <subcellularLocation>
        <location evidence="1">Cell membrane</location>
        <topology evidence="1">Multi-pass membrane protein</topology>
    </subcellularLocation>
</comment>
<dbReference type="SUPFAM" id="SSF103473">
    <property type="entry name" value="MFS general substrate transporter"/>
    <property type="match status" value="1"/>
</dbReference>
<evidence type="ECO:0000259" key="8">
    <source>
        <dbReference type="PROSITE" id="PS50850"/>
    </source>
</evidence>
<reference evidence="9 10" key="1">
    <citation type="journal article" date="2010" name="Stand. Genomic Sci.">
        <title>Complete genome sequence of Nocardiopsis dassonvillei type strain (IMRU 509).</title>
        <authorList>
            <person name="Sun H."/>
            <person name="Lapidus A."/>
            <person name="Nolan M."/>
            <person name="Lucas S."/>
            <person name="Del Rio T.G."/>
            <person name="Tice H."/>
            <person name="Cheng J.F."/>
            <person name="Tapia R."/>
            <person name="Han C."/>
            <person name="Goodwin L."/>
            <person name="Pitluck S."/>
            <person name="Pagani I."/>
            <person name="Ivanova N."/>
            <person name="Mavromatis K."/>
            <person name="Mikhailova N."/>
            <person name="Pati A."/>
            <person name="Chen A."/>
            <person name="Palaniappan K."/>
            <person name="Land M."/>
            <person name="Hauser L."/>
            <person name="Chang Y.J."/>
            <person name="Jeffries C.D."/>
            <person name="Djao O.D."/>
            <person name="Rohde M."/>
            <person name="Sikorski J."/>
            <person name="Goker M."/>
            <person name="Woyke T."/>
            <person name="Bristow J."/>
            <person name="Eisen J.A."/>
            <person name="Markowitz V."/>
            <person name="Hugenholtz P."/>
            <person name="Kyrpides N.C."/>
            <person name="Klenk H.P."/>
        </authorList>
    </citation>
    <scope>NUCLEOTIDE SEQUENCE [LARGE SCALE GENOMIC DNA]</scope>
    <source>
        <strain evidence="10">ATCC 23218 / DSM 43111 / CIP 107115 / JCM 7437 / KCTC 9190 / NBRC 14626 / NCTC 10488 / NRRL B-5397 / IMRU 509</strain>
        <plasmid evidence="10">Chromosome 2</plasmid>
    </source>
</reference>
<dbReference type="KEGG" id="nda:Ndas_5018"/>
<evidence type="ECO:0000256" key="2">
    <source>
        <dbReference type="ARBA" id="ARBA00022475"/>
    </source>
</evidence>
<feature type="transmembrane region" description="Helical" evidence="7">
    <location>
        <begin position="283"/>
        <end position="302"/>
    </location>
</feature>
<dbReference type="PROSITE" id="PS50850">
    <property type="entry name" value="MFS"/>
    <property type="match status" value="1"/>
</dbReference>
<dbReference type="AlphaFoldDB" id="D7B891"/>
<feature type="transmembrane region" description="Helical" evidence="7">
    <location>
        <begin position="249"/>
        <end position="271"/>
    </location>
</feature>
<organism evidence="9 10">
    <name type="scientific">Nocardiopsis dassonvillei (strain ATCC 23218 / DSM 43111 / CIP 107115 / JCM 7437 / KCTC 9190 / NBRC 14626 / NCTC 10488 / NRRL B-5397 / IMRU 509)</name>
    <name type="common">Actinomadura dassonvillei</name>
    <dbReference type="NCBI Taxonomy" id="446468"/>
    <lineage>
        <taxon>Bacteria</taxon>
        <taxon>Bacillati</taxon>
        <taxon>Actinomycetota</taxon>
        <taxon>Actinomycetes</taxon>
        <taxon>Streptosporangiales</taxon>
        <taxon>Nocardiopsidaceae</taxon>
        <taxon>Nocardiopsis</taxon>
    </lineage>
</organism>
<feature type="domain" description="Major facilitator superfamily (MFS) profile" evidence="8">
    <location>
        <begin position="1"/>
        <end position="397"/>
    </location>
</feature>
<dbReference type="GO" id="GO:0022857">
    <property type="term" value="F:transmembrane transporter activity"/>
    <property type="evidence" value="ECO:0007669"/>
    <property type="project" value="InterPro"/>
</dbReference>
<dbReference type="PANTHER" id="PTHR23513">
    <property type="entry name" value="INTEGRAL MEMBRANE EFFLUX PROTEIN-RELATED"/>
    <property type="match status" value="1"/>
</dbReference>
<dbReference type="Proteomes" id="UP000002219">
    <property type="component" value="Chromosome 2"/>
</dbReference>
<keyword evidence="3 7" id="KW-0812">Transmembrane</keyword>